<evidence type="ECO:0000256" key="5">
    <source>
        <dbReference type="ARBA" id="ARBA00022989"/>
    </source>
</evidence>
<dbReference type="GO" id="GO:0016020">
    <property type="term" value="C:membrane"/>
    <property type="evidence" value="ECO:0007669"/>
    <property type="project" value="UniProtKB-SubCell"/>
</dbReference>
<feature type="transmembrane region" description="Helical" evidence="8">
    <location>
        <begin position="494"/>
        <end position="513"/>
    </location>
</feature>
<keyword evidence="4 8" id="KW-0812">Transmembrane</keyword>
<dbReference type="PRINTS" id="PR01035">
    <property type="entry name" value="TCRTETA"/>
</dbReference>
<feature type="transmembrane region" description="Helical" evidence="8">
    <location>
        <begin position="165"/>
        <end position="187"/>
    </location>
</feature>
<feature type="transmembrane region" description="Helical" evidence="8">
    <location>
        <begin position="419"/>
        <end position="441"/>
    </location>
</feature>
<reference evidence="10" key="2">
    <citation type="submission" date="2020-02" db="EMBL/GenBank/DDBJ databases">
        <authorList>
            <person name="Gilchrist C.L.M."/>
            <person name="Chooi Y.-H."/>
        </authorList>
    </citation>
    <scope>NUCLEOTIDE SEQUENCE</scope>
    <source>
        <strain evidence="10">MST-FP2251</strain>
    </source>
</reference>
<keyword evidence="3" id="KW-0813">Transport</keyword>
<dbReference type="InterPro" id="IPR020846">
    <property type="entry name" value="MFS_dom"/>
</dbReference>
<evidence type="ECO:0000256" key="3">
    <source>
        <dbReference type="ARBA" id="ARBA00022448"/>
    </source>
</evidence>
<dbReference type="AlphaFoldDB" id="A0AAD4CN45"/>
<evidence type="ECO:0000256" key="2">
    <source>
        <dbReference type="ARBA" id="ARBA00006829"/>
    </source>
</evidence>
<dbReference type="PANTHER" id="PTHR23506">
    <property type="entry name" value="GH10249P"/>
    <property type="match status" value="1"/>
</dbReference>
<name>A0AAD4CN45_ASPNN</name>
<proteinExistence type="inferred from homology"/>
<evidence type="ECO:0000256" key="6">
    <source>
        <dbReference type="ARBA" id="ARBA00023136"/>
    </source>
</evidence>
<evidence type="ECO:0000256" key="8">
    <source>
        <dbReference type="SAM" id="Phobius"/>
    </source>
</evidence>
<dbReference type="SUPFAM" id="SSF103473">
    <property type="entry name" value="MFS general substrate transporter"/>
    <property type="match status" value="1"/>
</dbReference>
<feature type="transmembrane region" description="Helical" evidence="8">
    <location>
        <begin position="104"/>
        <end position="129"/>
    </location>
</feature>
<dbReference type="PANTHER" id="PTHR23506:SF23">
    <property type="entry name" value="GH10249P"/>
    <property type="match status" value="1"/>
</dbReference>
<feature type="transmembrane region" description="Helical" evidence="8">
    <location>
        <begin position="193"/>
        <end position="213"/>
    </location>
</feature>
<dbReference type="Gene3D" id="1.20.1250.20">
    <property type="entry name" value="MFS general substrate transporter like domains"/>
    <property type="match status" value="1"/>
</dbReference>
<feature type="transmembrane region" description="Helical" evidence="8">
    <location>
        <begin position="461"/>
        <end position="482"/>
    </location>
</feature>
<dbReference type="Pfam" id="PF07690">
    <property type="entry name" value="MFS_1"/>
    <property type="match status" value="1"/>
</dbReference>
<evidence type="ECO:0000256" key="1">
    <source>
        <dbReference type="ARBA" id="ARBA00004141"/>
    </source>
</evidence>
<feature type="transmembrane region" description="Helical" evidence="8">
    <location>
        <begin position="135"/>
        <end position="153"/>
    </location>
</feature>
<dbReference type="InterPro" id="IPR050930">
    <property type="entry name" value="MFS_Vesicular_Transporter"/>
</dbReference>
<feature type="transmembrane region" description="Helical" evidence="8">
    <location>
        <begin position="32"/>
        <end position="56"/>
    </location>
</feature>
<accession>A0AAD4CN45</accession>
<comment type="subcellular location">
    <subcellularLocation>
        <location evidence="1">Membrane</location>
        <topology evidence="1">Multi-pass membrane protein</topology>
    </subcellularLocation>
</comment>
<keyword evidence="6 8" id="KW-0472">Membrane</keyword>
<feature type="transmembrane region" description="Helical" evidence="8">
    <location>
        <begin position="387"/>
        <end position="407"/>
    </location>
</feature>
<protein>
    <recommendedName>
        <fullName evidence="9">Major facilitator superfamily (MFS) profile domain-containing protein</fullName>
    </recommendedName>
</protein>
<dbReference type="InterPro" id="IPR036259">
    <property type="entry name" value="MFS_trans_sf"/>
</dbReference>
<comment type="caution">
    <text evidence="10">The sequence shown here is derived from an EMBL/GenBank/DDBJ whole genome shotgun (WGS) entry which is preliminary data.</text>
</comment>
<reference evidence="10" key="1">
    <citation type="journal article" date="2019" name="Beilstein J. Org. Chem.">
        <title>Nanangenines: drimane sesquiterpenoids as the dominant metabolite cohort of a novel Australian fungus, Aspergillus nanangensis.</title>
        <authorList>
            <person name="Lacey H.J."/>
            <person name="Gilchrist C.L.M."/>
            <person name="Crombie A."/>
            <person name="Kalaitzis J.A."/>
            <person name="Vuong D."/>
            <person name="Rutledge P.J."/>
            <person name="Turner P."/>
            <person name="Pitt J.I."/>
            <person name="Lacey E."/>
            <person name="Chooi Y.H."/>
            <person name="Piggott A.M."/>
        </authorList>
    </citation>
    <scope>NUCLEOTIDE SEQUENCE</scope>
    <source>
        <strain evidence="10">MST-FP2251</strain>
    </source>
</reference>
<feature type="region of interest" description="Disordered" evidence="7">
    <location>
        <begin position="1"/>
        <end position="20"/>
    </location>
</feature>
<evidence type="ECO:0000259" key="9">
    <source>
        <dbReference type="PROSITE" id="PS50850"/>
    </source>
</evidence>
<dbReference type="InterPro" id="IPR001958">
    <property type="entry name" value="Tet-R_TetA/multi-R_MdtG-like"/>
</dbReference>
<feature type="region of interest" description="Disordered" evidence="7">
    <location>
        <begin position="277"/>
        <end position="304"/>
    </location>
</feature>
<feature type="transmembrane region" description="Helical" evidence="8">
    <location>
        <begin position="76"/>
        <end position="97"/>
    </location>
</feature>
<evidence type="ECO:0000313" key="11">
    <source>
        <dbReference type="Proteomes" id="UP001194746"/>
    </source>
</evidence>
<feature type="domain" description="Major facilitator superfamily (MFS) profile" evidence="9">
    <location>
        <begin position="34"/>
        <end position="517"/>
    </location>
</feature>
<dbReference type="EMBL" id="VCAU01000034">
    <property type="protein sequence ID" value="KAF9889575.1"/>
    <property type="molecule type" value="Genomic_DNA"/>
</dbReference>
<comment type="similarity">
    <text evidence="2">Belongs to the major facilitator superfamily. Vesicular transporter family.</text>
</comment>
<evidence type="ECO:0000313" key="10">
    <source>
        <dbReference type="EMBL" id="KAF9889575.1"/>
    </source>
</evidence>
<keyword evidence="11" id="KW-1185">Reference proteome</keyword>
<evidence type="ECO:0000256" key="7">
    <source>
        <dbReference type="SAM" id="MobiDB-lite"/>
    </source>
</evidence>
<evidence type="ECO:0000256" key="4">
    <source>
        <dbReference type="ARBA" id="ARBA00022692"/>
    </source>
</evidence>
<gene>
    <name evidence="10" type="ORF">FE257_007083</name>
</gene>
<feature type="transmembrane region" description="Helical" evidence="8">
    <location>
        <begin position="325"/>
        <end position="346"/>
    </location>
</feature>
<dbReference type="PROSITE" id="PS50850">
    <property type="entry name" value="MFS"/>
    <property type="match status" value="1"/>
</dbReference>
<dbReference type="Gene3D" id="1.20.1720.10">
    <property type="entry name" value="Multidrug resistance protein D"/>
    <property type="match status" value="1"/>
</dbReference>
<feature type="transmembrane region" description="Helical" evidence="8">
    <location>
        <begin position="358"/>
        <end position="375"/>
    </location>
</feature>
<dbReference type="GO" id="GO:0022857">
    <property type="term" value="F:transmembrane transporter activity"/>
    <property type="evidence" value="ECO:0007669"/>
    <property type="project" value="InterPro"/>
</dbReference>
<sequence>MASLSSRGPGQESSLKGPPNPPRLLKLRSSPVFIVFVVVFAVFTDIFLYGLIVPVAPTALRERVGIPEADVQRWTSILIALYGATLLAASPIAGYLADRIESRWWPLMIGLLSLGAATALLCVGTTLGLWIAGRLFQGASAAVVWSVGCALVVDTVDIEHLGQSLGYIGLGMTFGIVAGPLLGGVLYDYGGYYAVFGLAFGFVAMDIVFRLIMIERKDAIKWLPSQPPTPREIPERKVSPQNSVPQLPQLNLTVSSIRCPSPAVSGDRLAALSPLAAPSPSAEDEEVHRDTNPHGLTRPETATKERKKQRPIWILLGSRRMIVALWAYFVSSMILTAFDTVLPLFVHDTFGWEQTGQGLIFLPIAVPHLFDPLVGYINDRFVKARRFLASGGLLFLLPILVALRFVSDNSISQKVLLCALLVLVGVCLSMFIPPALTEISYIVQKKEEKHPDAFGTRGATALAYGIMNAAFAAGSLVAPFFAGFIRATAGWNTMSWALALLPGVSSIPVLLWLGGSIFEKKNPDDAVDQPGQSENA</sequence>
<feature type="compositionally biased region" description="Polar residues" evidence="7">
    <location>
        <begin position="1"/>
        <end position="14"/>
    </location>
</feature>
<organism evidence="10 11">
    <name type="scientific">Aspergillus nanangensis</name>
    <dbReference type="NCBI Taxonomy" id="2582783"/>
    <lineage>
        <taxon>Eukaryota</taxon>
        <taxon>Fungi</taxon>
        <taxon>Dikarya</taxon>
        <taxon>Ascomycota</taxon>
        <taxon>Pezizomycotina</taxon>
        <taxon>Eurotiomycetes</taxon>
        <taxon>Eurotiomycetidae</taxon>
        <taxon>Eurotiales</taxon>
        <taxon>Aspergillaceae</taxon>
        <taxon>Aspergillus</taxon>
        <taxon>Aspergillus subgen. Circumdati</taxon>
    </lineage>
</organism>
<dbReference type="Proteomes" id="UP001194746">
    <property type="component" value="Unassembled WGS sequence"/>
</dbReference>
<dbReference type="InterPro" id="IPR011701">
    <property type="entry name" value="MFS"/>
</dbReference>
<dbReference type="CDD" id="cd17325">
    <property type="entry name" value="MFS_MdtG_SLC18_like"/>
    <property type="match status" value="1"/>
</dbReference>
<keyword evidence="5 8" id="KW-1133">Transmembrane helix</keyword>